<sequence length="103" mass="11694">MYSVTLTPTHGQCLRENITKANHMVRFRPRTATSTIPYRGLVEAATLQKRITIKKALAQPANRQSLGAVNGVGHRYDYNYLTTNRPAVRYLYFGRPSLVSPWT</sequence>
<accession>A0A4C1UM09</accession>
<comment type="caution">
    <text evidence="1">The sequence shown here is derived from an EMBL/GenBank/DDBJ whole genome shotgun (WGS) entry which is preliminary data.</text>
</comment>
<dbReference type="EMBL" id="BGZK01000188">
    <property type="protein sequence ID" value="GBP27012.1"/>
    <property type="molecule type" value="Genomic_DNA"/>
</dbReference>
<dbReference type="AlphaFoldDB" id="A0A4C1UM09"/>
<proteinExistence type="predicted"/>
<evidence type="ECO:0000313" key="1">
    <source>
        <dbReference type="EMBL" id="GBP27012.1"/>
    </source>
</evidence>
<reference evidence="1 2" key="1">
    <citation type="journal article" date="2019" name="Commun. Biol.">
        <title>The bagworm genome reveals a unique fibroin gene that provides high tensile strength.</title>
        <authorList>
            <person name="Kono N."/>
            <person name="Nakamura H."/>
            <person name="Ohtoshi R."/>
            <person name="Tomita M."/>
            <person name="Numata K."/>
            <person name="Arakawa K."/>
        </authorList>
    </citation>
    <scope>NUCLEOTIDE SEQUENCE [LARGE SCALE GENOMIC DNA]</scope>
</reference>
<organism evidence="1 2">
    <name type="scientific">Eumeta variegata</name>
    <name type="common">Bagworm moth</name>
    <name type="synonym">Eumeta japonica</name>
    <dbReference type="NCBI Taxonomy" id="151549"/>
    <lineage>
        <taxon>Eukaryota</taxon>
        <taxon>Metazoa</taxon>
        <taxon>Ecdysozoa</taxon>
        <taxon>Arthropoda</taxon>
        <taxon>Hexapoda</taxon>
        <taxon>Insecta</taxon>
        <taxon>Pterygota</taxon>
        <taxon>Neoptera</taxon>
        <taxon>Endopterygota</taxon>
        <taxon>Lepidoptera</taxon>
        <taxon>Glossata</taxon>
        <taxon>Ditrysia</taxon>
        <taxon>Tineoidea</taxon>
        <taxon>Psychidae</taxon>
        <taxon>Oiketicinae</taxon>
        <taxon>Eumeta</taxon>
    </lineage>
</organism>
<name>A0A4C1UM09_EUMVA</name>
<dbReference type="Proteomes" id="UP000299102">
    <property type="component" value="Unassembled WGS sequence"/>
</dbReference>
<keyword evidence="2" id="KW-1185">Reference proteome</keyword>
<protein>
    <submittedName>
        <fullName evidence="1">Uncharacterized protein</fullName>
    </submittedName>
</protein>
<evidence type="ECO:0000313" key="2">
    <source>
        <dbReference type="Proteomes" id="UP000299102"/>
    </source>
</evidence>
<gene>
    <name evidence="1" type="ORF">EVAR_11245_1</name>
</gene>